<name>A0A4Y2GKU0_ARAVE</name>
<accession>A0A4Y2GKU0</accession>
<organism evidence="1 2">
    <name type="scientific">Araneus ventricosus</name>
    <name type="common">Orbweaver spider</name>
    <name type="synonym">Epeira ventricosa</name>
    <dbReference type="NCBI Taxonomy" id="182803"/>
    <lineage>
        <taxon>Eukaryota</taxon>
        <taxon>Metazoa</taxon>
        <taxon>Ecdysozoa</taxon>
        <taxon>Arthropoda</taxon>
        <taxon>Chelicerata</taxon>
        <taxon>Arachnida</taxon>
        <taxon>Araneae</taxon>
        <taxon>Araneomorphae</taxon>
        <taxon>Entelegynae</taxon>
        <taxon>Araneoidea</taxon>
        <taxon>Araneidae</taxon>
        <taxon>Araneus</taxon>
    </lineage>
</organism>
<protein>
    <recommendedName>
        <fullName evidence="3">NYN domain-containing protein</fullName>
    </recommendedName>
</protein>
<dbReference type="EMBL" id="BGPR01001460">
    <property type="protein sequence ID" value="GBM54462.1"/>
    <property type="molecule type" value="Genomic_DNA"/>
</dbReference>
<proteinExistence type="predicted"/>
<evidence type="ECO:0000313" key="2">
    <source>
        <dbReference type="Proteomes" id="UP000499080"/>
    </source>
</evidence>
<keyword evidence="2" id="KW-1185">Reference proteome</keyword>
<evidence type="ECO:0008006" key="3">
    <source>
        <dbReference type="Google" id="ProtNLM"/>
    </source>
</evidence>
<reference evidence="1 2" key="1">
    <citation type="journal article" date="2019" name="Sci. Rep.">
        <title>Orb-weaving spider Araneus ventricosus genome elucidates the spidroin gene catalogue.</title>
        <authorList>
            <person name="Kono N."/>
            <person name="Nakamura H."/>
            <person name="Ohtoshi R."/>
            <person name="Moran D.A.P."/>
            <person name="Shinohara A."/>
            <person name="Yoshida Y."/>
            <person name="Fujiwara M."/>
            <person name="Mori M."/>
            <person name="Tomita M."/>
            <person name="Arakawa K."/>
        </authorList>
    </citation>
    <scope>NUCLEOTIDE SEQUENCE [LARGE SCALE GENOMIC DNA]</scope>
</reference>
<gene>
    <name evidence="1" type="ORF">AVEN_217150_1</name>
</gene>
<sequence length="94" mass="10982">MDINFKVTVQENVDHDKRDIILKFTSALNKLVMPYIAVFWDIENVNVPKDKSAFALVHKIRQMFYGDHKEYDFVCVCDTNKESTTVLKELNLAQ</sequence>
<dbReference type="AlphaFoldDB" id="A0A4Y2GKU0"/>
<comment type="caution">
    <text evidence="1">The sequence shown here is derived from an EMBL/GenBank/DDBJ whole genome shotgun (WGS) entry which is preliminary data.</text>
</comment>
<feature type="non-terminal residue" evidence="1">
    <location>
        <position position="94"/>
    </location>
</feature>
<dbReference type="Proteomes" id="UP000499080">
    <property type="component" value="Unassembled WGS sequence"/>
</dbReference>
<evidence type="ECO:0000313" key="1">
    <source>
        <dbReference type="EMBL" id="GBM54462.1"/>
    </source>
</evidence>